<dbReference type="GO" id="GO:0006351">
    <property type="term" value="P:DNA-templated transcription"/>
    <property type="evidence" value="ECO:0007669"/>
    <property type="project" value="TreeGrafter"/>
</dbReference>
<dbReference type="PRINTS" id="PR00039">
    <property type="entry name" value="HTHLYSR"/>
</dbReference>
<organism evidence="6 7">
    <name type="scientific">Microbaculum marinum</name>
    <dbReference type="NCBI Taxonomy" id="1764581"/>
    <lineage>
        <taxon>Bacteria</taxon>
        <taxon>Pseudomonadati</taxon>
        <taxon>Pseudomonadota</taxon>
        <taxon>Alphaproteobacteria</taxon>
        <taxon>Hyphomicrobiales</taxon>
        <taxon>Tepidamorphaceae</taxon>
        <taxon>Microbaculum</taxon>
    </lineage>
</organism>
<dbReference type="InterPro" id="IPR005119">
    <property type="entry name" value="LysR_subst-bd"/>
</dbReference>
<dbReference type="PROSITE" id="PS50931">
    <property type="entry name" value="HTH_LYSR"/>
    <property type="match status" value="1"/>
</dbReference>
<evidence type="ECO:0000256" key="3">
    <source>
        <dbReference type="ARBA" id="ARBA00023125"/>
    </source>
</evidence>
<reference evidence="6 7" key="1">
    <citation type="submission" date="2024-02" db="EMBL/GenBank/DDBJ databases">
        <title>Genome analysis and characterization of Microbaculum marinisediminis sp. nov., isolated from marine sediment.</title>
        <authorList>
            <person name="Du Z.-J."/>
            <person name="Ye Y.-Q."/>
            <person name="Zhang Z.-R."/>
            <person name="Yuan S.-M."/>
            <person name="Zhang X.-Y."/>
        </authorList>
    </citation>
    <scope>NUCLEOTIDE SEQUENCE [LARGE SCALE GENOMIC DNA]</scope>
    <source>
        <strain evidence="6 7">SDUM1044001</strain>
    </source>
</reference>
<dbReference type="NCBIfam" id="TIGR03418">
    <property type="entry name" value="chol_sulf_TF"/>
    <property type="match status" value="1"/>
</dbReference>
<evidence type="ECO:0000256" key="2">
    <source>
        <dbReference type="ARBA" id="ARBA00023015"/>
    </source>
</evidence>
<gene>
    <name evidence="6" type="ORF">V3328_06735</name>
</gene>
<name>A0AAW9RUG4_9HYPH</name>
<keyword evidence="7" id="KW-1185">Reference proteome</keyword>
<dbReference type="Pfam" id="PF00126">
    <property type="entry name" value="HTH_1"/>
    <property type="match status" value="1"/>
</dbReference>
<protein>
    <submittedName>
        <fullName evidence="6">LysR substrate-binding domain-containing protein</fullName>
    </submittedName>
</protein>
<evidence type="ECO:0000256" key="1">
    <source>
        <dbReference type="ARBA" id="ARBA00009437"/>
    </source>
</evidence>
<dbReference type="EMBL" id="JAZHOF010000002">
    <property type="protein sequence ID" value="MEJ8571161.1"/>
    <property type="molecule type" value="Genomic_DNA"/>
</dbReference>
<comment type="similarity">
    <text evidence="1">Belongs to the LysR transcriptional regulatory family.</text>
</comment>
<dbReference type="InterPro" id="IPR000847">
    <property type="entry name" value="LysR_HTH_N"/>
</dbReference>
<dbReference type="InterPro" id="IPR058163">
    <property type="entry name" value="LysR-type_TF_proteobact-type"/>
</dbReference>
<dbReference type="CDD" id="cd08432">
    <property type="entry name" value="PBP2_GcdR_TrpI_HvrB_AmpR_like"/>
    <property type="match status" value="1"/>
</dbReference>
<keyword evidence="3" id="KW-0238">DNA-binding</keyword>
<dbReference type="AlphaFoldDB" id="A0AAW9RUG4"/>
<dbReference type="Gene3D" id="3.40.190.10">
    <property type="entry name" value="Periplasmic binding protein-like II"/>
    <property type="match status" value="2"/>
</dbReference>
<dbReference type="Proteomes" id="UP001378188">
    <property type="component" value="Unassembled WGS sequence"/>
</dbReference>
<sequence length="310" mass="34353">MTERKLDLGWLRTFEAVGRLGNLTRAAGELGLSQPSVSYQIRRLEEEIGAPLLRRLHRGIELTEEGRIFHEAAAAGVSRVDEAARRIRQQVRKPAVRLYTDYGFASLWLMPRVPEFRRLNPDIEVHIVASQALESDLEGVADIAVMFGEAGDFGADARLLMPERVVPICAPGFLQRFGPVREAADIAAAPLLHLDTEAKPRWVTWPSWLAEHGIARDPGQADLGLNTYELVIQAAIAEQGIALGWIGLVDAFLERGTLVPVAAELERPRWGYWLVPTTSRNPAMRALHDWLLLPDRNAPETETGGGMPGR</sequence>
<feature type="domain" description="HTH lysR-type" evidence="5">
    <location>
        <begin position="6"/>
        <end position="63"/>
    </location>
</feature>
<evidence type="ECO:0000313" key="7">
    <source>
        <dbReference type="Proteomes" id="UP001378188"/>
    </source>
</evidence>
<keyword evidence="4" id="KW-0804">Transcription</keyword>
<dbReference type="GO" id="GO:0043565">
    <property type="term" value="F:sequence-specific DNA binding"/>
    <property type="evidence" value="ECO:0007669"/>
    <property type="project" value="TreeGrafter"/>
</dbReference>
<evidence type="ECO:0000259" key="5">
    <source>
        <dbReference type="PROSITE" id="PS50931"/>
    </source>
</evidence>
<comment type="caution">
    <text evidence="6">The sequence shown here is derived from an EMBL/GenBank/DDBJ whole genome shotgun (WGS) entry which is preliminary data.</text>
</comment>
<dbReference type="SUPFAM" id="SSF53850">
    <property type="entry name" value="Periplasmic binding protein-like II"/>
    <property type="match status" value="1"/>
</dbReference>
<dbReference type="InterPro" id="IPR036390">
    <property type="entry name" value="WH_DNA-bd_sf"/>
</dbReference>
<accession>A0AAW9RUG4</accession>
<dbReference type="Gene3D" id="1.10.10.10">
    <property type="entry name" value="Winged helix-like DNA-binding domain superfamily/Winged helix DNA-binding domain"/>
    <property type="match status" value="1"/>
</dbReference>
<evidence type="ECO:0000256" key="4">
    <source>
        <dbReference type="ARBA" id="ARBA00023163"/>
    </source>
</evidence>
<keyword evidence="2" id="KW-0805">Transcription regulation</keyword>
<dbReference type="InterPro" id="IPR036388">
    <property type="entry name" value="WH-like_DNA-bd_sf"/>
</dbReference>
<dbReference type="Pfam" id="PF03466">
    <property type="entry name" value="LysR_substrate"/>
    <property type="match status" value="1"/>
</dbReference>
<dbReference type="PANTHER" id="PTHR30537:SF26">
    <property type="entry name" value="GLYCINE CLEAVAGE SYSTEM TRANSCRIPTIONAL ACTIVATOR"/>
    <property type="match status" value="1"/>
</dbReference>
<dbReference type="RefSeq" id="WP_340328842.1">
    <property type="nucleotide sequence ID" value="NZ_JAZHOF010000002.1"/>
</dbReference>
<evidence type="ECO:0000313" key="6">
    <source>
        <dbReference type="EMBL" id="MEJ8571161.1"/>
    </source>
</evidence>
<dbReference type="InterPro" id="IPR017786">
    <property type="entry name" value="TF_choline_sulphate-util"/>
</dbReference>
<proteinExistence type="inferred from homology"/>
<dbReference type="GO" id="GO:0003700">
    <property type="term" value="F:DNA-binding transcription factor activity"/>
    <property type="evidence" value="ECO:0007669"/>
    <property type="project" value="InterPro"/>
</dbReference>
<dbReference type="FunFam" id="1.10.10.10:FF:000001">
    <property type="entry name" value="LysR family transcriptional regulator"/>
    <property type="match status" value="1"/>
</dbReference>
<dbReference type="SUPFAM" id="SSF46785">
    <property type="entry name" value="Winged helix' DNA-binding domain"/>
    <property type="match status" value="1"/>
</dbReference>
<dbReference type="PANTHER" id="PTHR30537">
    <property type="entry name" value="HTH-TYPE TRANSCRIPTIONAL REGULATOR"/>
    <property type="match status" value="1"/>
</dbReference>